<dbReference type="GO" id="GO:0005524">
    <property type="term" value="F:ATP binding"/>
    <property type="evidence" value="ECO:0007669"/>
    <property type="project" value="UniProtKB-KW"/>
</dbReference>
<evidence type="ECO:0000256" key="3">
    <source>
        <dbReference type="ARBA" id="ARBA00019010"/>
    </source>
</evidence>
<evidence type="ECO:0000256" key="6">
    <source>
        <dbReference type="ARBA" id="ARBA00022723"/>
    </source>
</evidence>
<dbReference type="RefSeq" id="WP_155303186.1">
    <property type="nucleotide sequence ID" value="NZ_AP021875.1"/>
</dbReference>
<evidence type="ECO:0000256" key="7">
    <source>
        <dbReference type="ARBA" id="ARBA00022741"/>
    </source>
</evidence>
<comment type="similarity">
    <text evidence="2">Belongs to the TsaE family.</text>
</comment>
<dbReference type="GO" id="GO:0046872">
    <property type="term" value="F:metal ion binding"/>
    <property type="evidence" value="ECO:0007669"/>
    <property type="project" value="UniProtKB-KW"/>
</dbReference>
<evidence type="ECO:0000256" key="10">
    <source>
        <dbReference type="ARBA" id="ARBA00032441"/>
    </source>
</evidence>
<accession>A0A5K7Z6P9</accession>
<dbReference type="Pfam" id="PF02367">
    <property type="entry name" value="TsaE"/>
    <property type="match status" value="1"/>
</dbReference>
<keyword evidence="12" id="KW-1185">Reference proteome</keyword>
<dbReference type="PANTHER" id="PTHR33540:SF2">
    <property type="entry name" value="TRNA THREONYLCARBAMOYLADENOSINE BIOSYNTHESIS PROTEIN TSAE"/>
    <property type="match status" value="1"/>
</dbReference>
<dbReference type="SUPFAM" id="SSF52540">
    <property type="entry name" value="P-loop containing nucleoside triphosphate hydrolases"/>
    <property type="match status" value="1"/>
</dbReference>
<name>A0A5K7Z6P9_9BACT</name>
<evidence type="ECO:0000256" key="9">
    <source>
        <dbReference type="ARBA" id="ARBA00022842"/>
    </source>
</evidence>
<dbReference type="InterPro" id="IPR003442">
    <property type="entry name" value="T6A_TsaE"/>
</dbReference>
<keyword evidence="8" id="KW-0067">ATP-binding</keyword>
<keyword evidence="11" id="KW-0808">Transferase</keyword>
<dbReference type="EMBL" id="AP021875">
    <property type="protein sequence ID" value="BBO74134.1"/>
    <property type="molecule type" value="Genomic_DNA"/>
</dbReference>
<keyword evidence="4" id="KW-0963">Cytoplasm</keyword>
<keyword evidence="5" id="KW-0819">tRNA processing</keyword>
<evidence type="ECO:0000256" key="2">
    <source>
        <dbReference type="ARBA" id="ARBA00007599"/>
    </source>
</evidence>
<dbReference type="PANTHER" id="PTHR33540">
    <property type="entry name" value="TRNA THREONYLCARBAMOYLADENOSINE BIOSYNTHESIS PROTEIN TSAE"/>
    <property type="match status" value="1"/>
</dbReference>
<evidence type="ECO:0000256" key="5">
    <source>
        <dbReference type="ARBA" id="ARBA00022694"/>
    </source>
</evidence>
<dbReference type="OrthoDB" id="9799110at2"/>
<keyword evidence="6" id="KW-0479">Metal-binding</keyword>
<gene>
    <name evidence="11" type="primary">yjeE</name>
    <name evidence="11" type="ORF">DSCW_15510</name>
</gene>
<dbReference type="Gene3D" id="3.40.50.300">
    <property type="entry name" value="P-loop containing nucleotide triphosphate hydrolases"/>
    <property type="match status" value="1"/>
</dbReference>
<evidence type="ECO:0000256" key="8">
    <source>
        <dbReference type="ARBA" id="ARBA00022840"/>
    </source>
</evidence>
<keyword evidence="7" id="KW-0547">Nucleotide-binding</keyword>
<dbReference type="NCBIfam" id="TIGR00150">
    <property type="entry name" value="T6A_YjeE"/>
    <property type="match status" value="1"/>
</dbReference>
<dbReference type="Proteomes" id="UP000427769">
    <property type="component" value="Chromosome"/>
</dbReference>
<comment type="subcellular location">
    <subcellularLocation>
        <location evidence="1">Cytoplasm</location>
    </subcellularLocation>
</comment>
<dbReference type="KEGG" id="dwd:DSCW_15510"/>
<dbReference type="GO" id="GO:0002949">
    <property type="term" value="P:tRNA threonylcarbamoyladenosine modification"/>
    <property type="evidence" value="ECO:0007669"/>
    <property type="project" value="InterPro"/>
</dbReference>
<evidence type="ECO:0000256" key="1">
    <source>
        <dbReference type="ARBA" id="ARBA00004496"/>
    </source>
</evidence>
<evidence type="ECO:0000313" key="11">
    <source>
        <dbReference type="EMBL" id="BBO74134.1"/>
    </source>
</evidence>
<keyword evidence="9" id="KW-0460">Magnesium</keyword>
<dbReference type="AlphaFoldDB" id="A0A5K7Z6P9"/>
<evidence type="ECO:0000313" key="12">
    <source>
        <dbReference type="Proteomes" id="UP000427769"/>
    </source>
</evidence>
<sequence>MNAGSSNRPGAFEREFLTRSANQTMALGYALGSALKRPLALFLFGDLGSGKTAFVQGLAPGLGVPGTVAVTSPTYTLVNEYPGRLPLFHVDLYRLPSPADPDEIGLLEIFEENGIVAVEWAERLHAGDLPTCRLDLFFTVTGDSTRSIRIIAYGLDLPDLLKDIDV</sequence>
<protein>
    <recommendedName>
        <fullName evidence="3">tRNA threonylcarbamoyladenosine biosynthesis protein TsaE</fullName>
    </recommendedName>
    <alternativeName>
        <fullName evidence="10">t(6)A37 threonylcarbamoyladenosine biosynthesis protein TsaE</fullName>
    </alternativeName>
</protein>
<dbReference type="GO" id="GO:0016740">
    <property type="term" value="F:transferase activity"/>
    <property type="evidence" value="ECO:0007669"/>
    <property type="project" value="UniProtKB-KW"/>
</dbReference>
<evidence type="ECO:0000256" key="4">
    <source>
        <dbReference type="ARBA" id="ARBA00022490"/>
    </source>
</evidence>
<organism evidence="11 12">
    <name type="scientific">Desulfosarcina widdelii</name>
    <dbReference type="NCBI Taxonomy" id="947919"/>
    <lineage>
        <taxon>Bacteria</taxon>
        <taxon>Pseudomonadati</taxon>
        <taxon>Thermodesulfobacteriota</taxon>
        <taxon>Desulfobacteria</taxon>
        <taxon>Desulfobacterales</taxon>
        <taxon>Desulfosarcinaceae</taxon>
        <taxon>Desulfosarcina</taxon>
    </lineage>
</organism>
<dbReference type="GO" id="GO:0005737">
    <property type="term" value="C:cytoplasm"/>
    <property type="evidence" value="ECO:0007669"/>
    <property type="project" value="UniProtKB-SubCell"/>
</dbReference>
<dbReference type="InterPro" id="IPR027417">
    <property type="entry name" value="P-loop_NTPase"/>
</dbReference>
<proteinExistence type="inferred from homology"/>
<reference evidence="11 12" key="1">
    <citation type="submission" date="2019-11" db="EMBL/GenBank/DDBJ databases">
        <title>Comparative genomics of hydrocarbon-degrading Desulfosarcina strains.</title>
        <authorList>
            <person name="Watanabe M."/>
            <person name="Kojima H."/>
            <person name="Fukui M."/>
        </authorList>
    </citation>
    <scope>NUCLEOTIDE SEQUENCE [LARGE SCALE GENOMIC DNA]</scope>
    <source>
        <strain evidence="11 12">PP31</strain>
    </source>
</reference>